<dbReference type="PROSITE" id="PS51910">
    <property type="entry name" value="GH18_2"/>
    <property type="match status" value="1"/>
</dbReference>
<dbReference type="Proteomes" id="UP000605427">
    <property type="component" value="Unassembled WGS sequence"/>
</dbReference>
<comment type="caution">
    <text evidence="2">The sequence shown here is derived from an EMBL/GenBank/DDBJ whole genome shotgun (WGS) entry which is preliminary data.</text>
</comment>
<dbReference type="InterPro" id="IPR001223">
    <property type="entry name" value="Glyco_hydro18_cat"/>
</dbReference>
<reference evidence="3" key="1">
    <citation type="journal article" date="2019" name="Int. J. Syst. Evol. Microbiol.">
        <title>The Global Catalogue of Microorganisms (GCM) 10K type strain sequencing project: providing services to taxonomists for standard genome sequencing and annotation.</title>
        <authorList>
            <consortium name="The Broad Institute Genomics Platform"/>
            <consortium name="The Broad Institute Genome Sequencing Center for Infectious Disease"/>
            <person name="Wu L."/>
            <person name="Ma J."/>
        </authorList>
    </citation>
    <scope>NUCLEOTIDE SEQUENCE [LARGE SCALE GENOMIC DNA]</scope>
    <source>
        <strain evidence="3">CCM 8702</strain>
    </source>
</reference>
<feature type="domain" description="GH18" evidence="1">
    <location>
        <begin position="35"/>
        <end position="348"/>
    </location>
</feature>
<dbReference type="SMART" id="SM00636">
    <property type="entry name" value="Glyco_18"/>
    <property type="match status" value="1"/>
</dbReference>
<evidence type="ECO:0000259" key="1">
    <source>
        <dbReference type="PROSITE" id="PS51910"/>
    </source>
</evidence>
<evidence type="ECO:0000313" key="3">
    <source>
        <dbReference type="Proteomes" id="UP000605427"/>
    </source>
</evidence>
<sequence>MIIRKIAAGLLAAALILTSRKTSGLADSNNADTGPIVLGYYTDQSDASLERYHNRFNLLATDTLNTDAQGNLVGFIPEKALAAADRYGMNAYALVSNYGENGWDGDIARDVLHKPAAKIRLIRNMLDIVRDNDYVGINIDFEEVRPEDREALSRFVRDTAREMRKFGKKTMVSVPAKTGDDPENGWSGAFDYEAIGSHADLVQVMTYDEHGIWGEPGSAAGLNWIDASLKFAVTEVDSSKLLAGVPAYGNDWNLSDPTDQSGGMMAWTEVRTLIRELNTAGTRNAESKSMMLRYTADNGDKHAMWYEDEYSIKLKARLVEKYGLAGISVYALGMEDQSFWTALRTGLK</sequence>
<accession>A0ABQ2A8N7</accession>
<dbReference type="PANTHER" id="PTHR46066:SF2">
    <property type="entry name" value="CHITINASE DOMAIN-CONTAINING PROTEIN 1"/>
    <property type="match status" value="1"/>
</dbReference>
<protein>
    <submittedName>
        <fullName evidence="2">Glycosylase YvbX</fullName>
    </submittedName>
</protein>
<dbReference type="PANTHER" id="PTHR46066">
    <property type="entry name" value="CHITINASE DOMAIN-CONTAINING PROTEIN 1 FAMILY MEMBER"/>
    <property type="match status" value="1"/>
</dbReference>
<dbReference type="InterPro" id="IPR017853">
    <property type="entry name" value="GH"/>
</dbReference>
<proteinExistence type="predicted"/>
<dbReference type="Gene3D" id="3.10.50.10">
    <property type="match status" value="1"/>
</dbReference>
<keyword evidence="3" id="KW-1185">Reference proteome</keyword>
<dbReference type="EMBL" id="BMDD01000006">
    <property type="protein sequence ID" value="GGH86214.1"/>
    <property type="molecule type" value="Genomic_DNA"/>
</dbReference>
<dbReference type="SUPFAM" id="SSF51445">
    <property type="entry name" value="(Trans)glycosidases"/>
    <property type="match status" value="1"/>
</dbReference>
<evidence type="ECO:0000313" key="2">
    <source>
        <dbReference type="EMBL" id="GGH86214.1"/>
    </source>
</evidence>
<name>A0ABQ2A8N7_9BACL</name>
<dbReference type="Pfam" id="PF00704">
    <property type="entry name" value="Glyco_hydro_18"/>
    <property type="match status" value="1"/>
</dbReference>
<dbReference type="InterPro" id="IPR011583">
    <property type="entry name" value="Chitinase_II/V-like_cat"/>
</dbReference>
<organism evidence="2 3">
    <name type="scientific">Saccharibacillus endophyticus</name>
    <dbReference type="NCBI Taxonomy" id="2060666"/>
    <lineage>
        <taxon>Bacteria</taxon>
        <taxon>Bacillati</taxon>
        <taxon>Bacillota</taxon>
        <taxon>Bacilli</taxon>
        <taxon>Bacillales</taxon>
        <taxon>Paenibacillaceae</taxon>
        <taxon>Saccharibacillus</taxon>
    </lineage>
</organism>
<dbReference type="RefSeq" id="WP_172246490.1">
    <property type="nucleotide sequence ID" value="NZ_BMDD01000006.1"/>
</dbReference>
<gene>
    <name evidence="2" type="primary">yvbX</name>
    <name evidence="2" type="ORF">GCM10007362_45470</name>
</gene>
<dbReference type="Gene3D" id="3.20.20.80">
    <property type="entry name" value="Glycosidases"/>
    <property type="match status" value="1"/>
</dbReference>
<dbReference type="InterPro" id="IPR029070">
    <property type="entry name" value="Chitinase_insertion_sf"/>
</dbReference>